<dbReference type="EMBL" id="JBEUOH010000011">
    <property type="protein sequence ID" value="KAL0881318.1"/>
    <property type="molecule type" value="Genomic_DNA"/>
</dbReference>
<feature type="transmembrane region" description="Helical" evidence="8">
    <location>
        <begin position="466"/>
        <end position="487"/>
    </location>
</feature>
<evidence type="ECO:0000256" key="5">
    <source>
        <dbReference type="ARBA" id="ARBA00022989"/>
    </source>
</evidence>
<evidence type="ECO:0000313" key="11">
    <source>
        <dbReference type="Proteomes" id="UP001549920"/>
    </source>
</evidence>
<evidence type="ECO:0008006" key="13">
    <source>
        <dbReference type="Google" id="ProtNLM"/>
    </source>
</evidence>
<evidence type="ECO:0000256" key="3">
    <source>
        <dbReference type="ARBA" id="ARBA00022475"/>
    </source>
</evidence>
<dbReference type="Proteomes" id="UP001549921">
    <property type="component" value="Unassembled WGS sequence"/>
</dbReference>
<dbReference type="GO" id="GO:0005886">
    <property type="term" value="C:plasma membrane"/>
    <property type="evidence" value="ECO:0007669"/>
    <property type="project" value="UniProtKB-SubCell"/>
</dbReference>
<dbReference type="EMBL" id="JBEDNZ010000011">
    <property type="protein sequence ID" value="KAL0831732.1"/>
    <property type="molecule type" value="Genomic_DNA"/>
</dbReference>
<evidence type="ECO:0000256" key="7">
    <source>
        <dbReference type="ARBA" id="ARBA00023180"/>
    </source>
</evidence>
<keyword evidence="6 8" id="KW-0472">Membrane</keyword>
<dbReference type="PANTHER" id="PTHR11923">
    <property type="entry name" value="SCAVENGER RECEPTOR CLASS B TYPE-1 SR-B1"/>
    <property type="match status" value="1"/>
</dbReference>
<dbReference type="Pfam" id="PF01130">
    <property type="entry name" value="CD36"/>
    <property type="match status" value="1"/>
</dbReference>
<dbReference type="PANTHER" id="PTHR11923:SF104">
    <property type="entry name" value="FI07620P"/>
    <property type="match status" value="1"/>
</dbReference>
<evidence type="ECO:0000256" key="1">
    <source>
        <dbReference type="ARBA" id="ARBA00004236"/>
    </source>
</evidence>
<feature type="transmembrane region" description="Helical" evidence="8">
    <location>
        <begin position="34"/>
        <end position="53"/>
    </location>
</feature>
<evidence type="ECO:0000256" key="4">
    <source>
        <dbReference type="ARBA" id="ARBA00022692"/>
    </source>
</evidence>
<evidence type="ECO:0000256" key="6">
    <source>
        <dbReference type="ARBA" id="ARBA00023136"/>
    </source>
</evidence>
<organism evidence="9 12">
    <name type="scientific">Loxostege sticticalis</name>
    <name type="common">Beet webworm moth</name>
    <dbReference type="NCBI Taxonomy" id="481309"/>
    <lineage>
        <taxon>Eukaryota</taxon>
        <taxon>Metazoa</taxon>
        <taxon>Ecdysozoa</taxon>
        <taxon>Arthropoda</taxon>
        <taxon>Hexapoda</taxon>
        <taxon>Insecta</taxon>
        <taxon>Pterygota</taxon>
        <taxon>Neoptera</taxon>
        <taxon>Endopterygota</taxon>
        <taxon>Lepidoptera</taxon>
        <taxon>Glossata</taxon>
        <taxon>Ditrysia</taxon>
        <taxon>Pyraloidea</taxon>
        <taxon>Crambidae</taxon>
        <taxon>Pyraustinae</taxon>
        <taxon>Loxostege</taxon>
    </lineage>
</organism>
<gene>
    <name evidence="10" type="ORF">ABMA27_001199</name>
    <name evidence="9" type="ORF">ABMA28_001274</name>
</gene>
<sequence length="555" mass="62947">MVVGAKISMQHVPSKGRISIMRIQNFTVRKRQSVIKIVYGTLLVVVAIVMLAIDPLKIVTNWIFDMKEGSFLYNIWEEPPYKLYAEVWVYNYTNVDKYMSGEDSVLKLEEVGPFLYQEFRTNSNITIDKDRGVMHITPHTALKFQRNMSLADTGDVHILAPNIALLAISTLLADKLGYLANAGAYYSINALGSKLFRNLTVEELLWGYEDPIVTIANGLLPGWIDFQKIGILDRFYAEKAETAELELGDVSKRFSIINWNDSPGIVEQGFTDLNTSILCNRVKGTYEGLMLPPNVPKDRVINIFRRQACRIYPFAFHKEINDQYGFNYYRFMMEQSAFNTSSPYACECRENCLPDGFVDVSNCYYGFPIALSKPHFLDTDPVQMSYYEGMKPDPEIHSSILDLEPTLGVPLALASKIQVNLAVRTSSGNPITRPFKNKVVPMLWLSLFCKEPPPTVLTLLRLRLVIAPPLIITIEVLLFLIGVYLGIHGFYRTFKPKYTIVETNDDKKRCIADADLFNVTENAAFNEDDVLAKEAVSLLSIREEDVELPNLMIDT</sequence>
<keyword evidence="3" id="KW-1003">Cell membrane</keyword>
<keyword evidence="5 8" id="KW-1133">Transmembrane helix</keyword>
<dbReference type="InterPro" id="IPR002159">
    <property type="entry name" value="CD36_fam"/>
</dbReference>
<evidence type="ECO:0000313" key="12">
    <source>
        <dbReference type="Proteomes" id="UP001549921"/>
    </source>
</evidence>
<accession>A0ABD0T142</accession>
<evidence type="ECO:0000256" key="2">
    <source>
        <dbReference type="ARBA" id="ARBA00010532"/>
    </source>
</evidence>
<keyword evidence="11" id="KW-1185">Reference proteome</keyword>
<dbReference type="AlphaFoldDB" id="A0ABD0T142"/>
<comment type="caution">
    <text evidence="9">The sequence shown here is derived from an EMBL/GenBank/DDBJ whole genome shotgun (WGS) entry which is preliminary data.</text>
</comment>
<evidence type="ECO:0000313" key="9">
    <source>
        <dbReference type="EMBL" id="KAL0831732.1"/>
    </source>
</evidence>
<evidence type="ECO:0000256" key="8">
    <source>
        <dbReference type="SAM" id="Phobius"/>
    </source>
</evidence>
<protein>
    <recommendedName>
        <fullName evidence="13">Scavenger receptor class B member 1</fullName>
    </recommendedName>
</protein>
<dbReference type="Proteomes" id="UP001549920">
    <property type="component" value="Unassembled WGS sequence"/>
</dbReference>
<keyword evidence="7" id="KW-0325">Glycoprotein</keyword>
<reference evidence="11 12" key="1">
    <citation type="submission" date="2024-06" db="EMBL/GenBank/DDBJ databases">
        <title>A chromosome-level genome assembly of beet webworm, Loxostege sticticalis.</title>
        <authorList>
            <person name="Zhang Y."/>
        </authorList>
    </citation>
    <scope>NUCLEOTIDE SEQUENCE [LARGE SCALE GENOMIC DNA]</scope>
    <source>
        <strain evidence="10">AQ026</strain>
        <strain evidence="9">AQ028</strain>
        <tissue evidence="9">Male pupae</tissue>
        <tissue evidence="10">Whole body</tissue>
    </source>
</reference>
<comment type="subcellular location">
    <subcellularLocation>
        <location evidence="1">Cell membrane</location>
    </subcellularLocation>
</comment>
<comment type="similarity">
    <text evidence="2">Belongs to the CD36 family.</text>
</comment>
<dbReference type="PRINTS" id="PR01609">
    <property type="entry name" value="CD36FAMILY"/>
</dbReference>
<keyword evidence="4 8" id="KW-0812">Transmembrane</keyword>
<proteinExistence type="inferred from homology"/>
<evidence type="ECO:0000313" key="10">
    <source>
        <dbReference type="EMBL" id="KAL0881318.1"/>
    </source>
</evidence>
<name>A0ABD0T142_LOXSC</name>